<reference evidence="2" key="1">
    <citation type="submission" date="2016-10" db="EMBL/GenBank/DDBJ databases">
        <authorList>
            <person name="Varghese N."/>
            <person name="Submissions S."/>
        </authorList>
    </citation>
    <scope>NUCLEOTIDE SEQUENCE [LARGE SCALE GENOMIC DNA]</scope>
    <source>
        <strain evidence="2">DSM 13327</strain>
    </source>
</reference>
<name>A0A1I4MCC2_9FIRM</name>
<proteinExistence type="predicted"/>
<protein>
    <submittedName>
        <fullName evidence="1">Uncharacterized protein</fullName>
    </submittedName>
</protein>
<dbReference type="AlphaFoldDB" id="A0A1I4MCC2"/>
<gene>
    <name evidence="1" type="ORF">SAMN04490355_103224</name>
</gene>
<evidence type="ECO:0000313" key="1">
    <source>
        <dbReference type="EMBL" id="SFM00889.1"/>
    </source>
</evidence>
<evidence type="ECO:0000313" key="2">
    <source>
        <dbReference type="Proteomes" id="UP000199520"/>
    </source>
</evidence>
<dbReference type="EMBL" id="FOTS01000032">
    <property type="protein sequence ID" value="SFM00889.1"/>
    <property type="molecule type" value="Genomic_DNA"/>
</dbReference>
<accession>A0A1I4MCC2</accession>
<keyword evidence="2" id="KW-1185">Reference proteome</keyword>
<organism evidence="1 2">
    <name type="scientific">Pelosinus propionicus DSM 13327</name>
    <dbReference type="NCBI Taxonomy" id="1123291"/>
    <lineage>
        <taxon>Bacteria</taxon>
        <taxon>Bacillati</taxon>
        <taxon>Bacillota</taxon>
        <taxon>Negativicutes</taxon>
        <taxon>Selenomonadales</taxon>
        <taxon>Sporomusaceae</taxon>
        <taxon>Pelosinus</taxon>
    </lineage>
</organism>
<dbReference type="Proteomes" id="UP000199520">
    <property type="component" value="Unassembled WGS sequence"/>
</dbReference>
<sequence length="324" mass="31779">MCRRRTEGQGAGQRGRRFTGCQPGIGGGKGRVDLAGIAAGIVGGDGEGGRGDGAGRGLGDDGIVATVVAVIESIIGVDLKCAGIDAQHIFAVEALGEAAYGVACQQAVVGDDAVRDSSAVIDFAVSRSRQGEVSRSNGASSGLGGNGIVIAVIAVIEGIAGVDLKRAGIGAQHIFAVEALGETAYGVACQQAAVGDDAVRDICAVVDLAVGHGRQGEVSRSNGASSGLGGNGIVIAVIAVIEGIAGVDLKRAGIGAQHIFAVEALGETAYGVACQQAAVGDDAVRDGGAVVDFAVGRGRQRQSGRVDGDGAAGAGQSIIAVIQT</sequence>